<proteinExistence type="predicted"/>
<name>A0AA86P302_9EUKA</name>
<comment type="caution">
    <text evidence="1">The sequence shown here is derived from an EMBL/GenBank/DDBJ whole genome shotgun (WGS) entry which is preliminary data.</text>
</comment>
<sequence length="446" mass="51622">MNFQNQFSSAYEIVAQKDRILPQVPNYSLDEQFTEILKNQQSARESIIQSRLKSKLQTKLQQETSIFSDIKPDVQLKNMEVGDLQVEHSSELQLDFNVHSKTYLRQLDKIILQLEQREKTTRYPSELALIQQQIKNLCSLKASVSQMVSSGMELDDFKRAQQKMTRSSRISKKQEVYQSNFQPSSTNYELPTKNQTIMQTQCWQPLKDDVISDFSVSEDESLLEPLRNCLPYYGHTAAKAFAQNQRVLPIKIPDEIAAKIQPDFRLFTYQQLCFTPELQIGDTSRVPPQSFADRFTLHMFHQKYLNIFEANMSYTVLLYLLHRYPELVYRSDSSFKLQKIVYYLPKYATSAEVVHFSKIYPAAPNHLENKIAPHFALVGVNFAKNYKNFRENAGNAAVPYYQMTPRIAIARSVRTLKSGVREVEFDDSGVINAVNGMLREVRESLM</sequence>
<accession>A0AA86P302</accession>
<protein>
    <submittedName>
        <fullName evidence="1">Uncharacterized protein</fullName>
    </submittedName>
</protein>
<evidence type="ECO:0000313" key="1">
    <source>
        <dbReference type="EMBL" id="CAI9929691.1"/>
    </source>
</evidence>
<reference evidence="2 3" key="2">
    <citation type="submission" date="2024-07" db="EMBL/GenBank/DDBJ databases">
        <authorList>
            <person name="Akdeniz Z."/>
        </authorList>
    </citation>
    <scope>NUCLEOTIDE SEQUENCE [LARGE SCALE GENOMIC DNA]</scope>
</reference>
<gene>
    <name evidence="2" type="ORF">HINF_LOCUS12805</name>
    <name evidence="1" type="ORF">HINF_LOCUS17336</name>
</gene>
<evidence type="ECO:0000313" key="3">
    <source>
        <dbReference type="Proteomes" id="UP001642409"/>
    </source>
</evidence>
<dbReference type="Proteomes" id="UP001642409">
    <property type="component" value="Unassembled WGS sequence"/>
</dbReference>
<reference evidence="1" key="1">
    <citation type="submission" date="2023-06" db="EMBL/GenBank/DDBJ databases">
        <authorList>
            <person name="Kurt Z."/>
        </authorList>
    </citation>
    <scope>NUCLEOTIDE SEQUENCE</scope>
</reference>
<dbReference type="EMBL" id="CATOUU010000440">
    <property type="protein sequence ID" value="CAI9929691.1"/>
    <property type="molecule type" value="Genomic_DNA"/>
</dbReference>
<keyword evidence="3" id="KW-1185">Reference proteome</keyword>
<organism evidence="1">
    <name type="scientific">Hexamita inflata</name>
    <dbReference type="NCBI Taxonomy" id="28002"/>
    <lineage>
        <taxon>Eukaryota</taxon>
        <taxon>Metamonada</taxon>
        <taxon>Diplomonadida</taxon>
        <taxon>Hexamitidae</taxon>
        <taxon>Hexamitinae</taxon>
        <taxon>Hexamita</taxon>
    </lineage>
</organism>
<dbReference type="EMBL" id="CAXDID020000029">
    <property type="protein sequence ID" value="CAL5992896.1"/>
    <property type="molecule type" value="Genomic_DNA"/>
</dbReference>
<evidence type="ECO:0000313" key="2">
    <source>
        <dbReference type="EMBL" id="CAL5992896.1"/>
    </source>
</evidence>
<dbReference type="AlphaFoldDB" id="A0AA86P302"/>